<dbReference type="EMBL" id="CAJNYV010003032">
    <property type="protein sequence ID" value="CAF3525424.1"/>
    <property type="molecule type" value="Genomic_DNA"/>
</dbReference>
<evidence type="ECO:0000313" key="7">
    <source>
        <dbReference type="EMBL" id="CAF4128213.1"/>
    </source>
</evidence>
<dbReference type="OrthoDB" id="10029323at2759"/>
<dbReference type="EMBL" id="CAJOBS010000114">
    <property type="protein sequence ID" value="CAF4499228.1"/>
    <property type="molecule type" value="Genomic_DNA"/>
</dbReference>
<dbReference type="Proteomes" id="UP000663825">
    <property type="component" value="Unassembled WGS sequence"/>
</dbReference>
<dbReference type="Proteomes" id="UP000663869">
    <property type="component" value="Unassembled WGS sequence"/>
</dbReference>
<dbReference type="EMBL" id="CAJOBR010000237">
    <property type="protein sequence ID" value="CAF4485080.1"/>
    <property type="molecule type" value="Genomic_DNA"/>
</dbReference>
<reference evidence="4" key="1">
    <citation type="submission" date="2021-02" db="EMBL/GenBank/DDBJ databases">
        <authorList>
            <person name="Nowell W R."/>
        </authorList>
    </citation>
    <scope>NUCLEOTIDE SEQUENCE</scope>
</reference>
<dbReference type="EMBL" id="CAJOBQ010001677">
    <property type="protein sequence ID" value="CAF4507126.1"/>
    <property type="molecule type" value="Genomic_DNA"/>
</dbReference>
<dbReference type="Proteomes" id="UP000663873">
    <property type="component" value="Unassembled WGS sequence"/>
</dbReference>
<dbReference type="Proteomes" id="UP000663865">
    <property type="component" value="Unassembled WGS sequence"/>
</dbReference>
<evidence type="ECO:0000313" key="4">
    <source>
        <dbReference type="EMBL" id="CAF3601462.1"/>
    </source>
</evidence>
<gene>
    <name evidence="4" type="ORF">FME351_LOCUS21975</name>
    <name evidence="2" type="ORF">GRG538_LOCUS17113</name>
    <name evidence="7" type="ORF">HFQ381_LOCUS2866</name>
    <name evidence="3" type="ORF">KIK155_LOCUS17158</name>
    <name evidence="5" type="ORF">LUA448_LOCUS30930</name>
    <name evidence="8" type="ORF">QYT958_LOCUS3374</name>
    <name evidence="1" type="ORF">TIS948_LOCUS27946</name>
    <name evidence="9" type="ORF">TOA249_LOCUS3288</name>
    <name evidence="10" type="ORF">TSG867_LOCUS21568</name>
    <name evidence="6" type="ORF">UJA718_LOCUS1076</name>
</gene>
<dbReference type="EMBL" id="CAJNYU010002792">
    <property type="protein sequence ID" value="CAF3601462.1"/>
    <property type="molecule type" value="Genomic_DNA"/>
</dbReference>
<evidence type="ECO:0000313" key="11">
    <source>
        <dbReference type="Proteomes" id="UP000663869"/>
    </source>
</evidence>
<dbReference type="EMBL" id="CAJNYD010004603">
    <property type="protein sequence ID" value="CAF3611085.1"/>
    <property type="molecule type" value="Genomic_DNA"/>
</dbReference>
<dbReference type="Proteomes" id="UP000663862">
    <property type="component" value="Unassembled WGS sequence"/>
</dbReference>
<comment type="caution">
    <text evidence="4">The sequence shown here is derived from an EMBL/GenBank/DDBJ whole genome shotgun (WGS) entry which is preliminary data.</text>
</comment>
<evidence type="ECO:0000313" key="9">
    <source>
        <dbReference type="EMBL" id="CAF4499228.1"/>
    </source>
</evidence>
<evidence type="ECO:0000313" key="2">
    <source>
        <dbReference type="EMBL" id="CAF3493098.1"/>
    </source>
</evidence>
<dbReference type="EMBL" id="CAJOBP010000061">
    <property type="protein sequence ID" value="CAF4113498.1"/>
    <property type="molecule type" value="Genomic_DNA"/>
</dbReference>
<accession>A0A818N9W0</accession>
<dbReference type="Proteomes" id="UP000663848">
    <property type="component" value="Unassembled WGS sequence"/>
</dbReference>
<dbReference type="Proteomes" id="UP000663833">
    <property type="component" value="Unassembled WGS sequence"/>
</dbReference>
<organism evidence="4 11">
    <name type="scientific">Rotaria socialis</name>
    <dbReference type="NCBI Taxonomy" id="392032"/>
    <lineage>
        <taxon>Eukaryota</taxon>
        <taxon>Metazoa</taxon>
        <taxon>Spiralia</taxon>
        <taxon>Gnathifera</taxon>
        <taxon>Rotifera</taxon>
        <taxon>Eurotatoria</taxon>
        <taxon>Bdelloidea</taxon>
        <taxon>Philodinida</taxon>
        <taxon>Philodinidae</taxon>
        <taxon>Rotaria</taxon>
    </lineage>
</organism>
<evidence type="ECO:0000313" key="5">
    <source>
        <dbReference type="EMBL" id="CAF3611085.1"/>
    </source>
</evidence>
<evidence type="ECO:0000313" key="10">
    <source>
        <dbReference type="EMBL" id="CAF4507126.1"/>
    </source>
</evidence>
<evidence type="ECO:0000313" key="8">
    <source>
        <dbReference type="EMBL" id="CAF4485080.1"/>
    </source>
</evidence>
<keyword evidence="12" id="KW-1185">Reference proteome</keyword>
<evidence type="ECO:0000313" key="1">
    <source>
        <dbReference type="EMBL" id="CAF3403756.1"/>
    </source>
</evidence>
<dbReference type="Proteomes" id="UP000663838">
    <property type="component" value="Unassembled WGS sequence"/>
</dbReference>
<proteinExistence type="predicted"/>
<dbReference type="EMBL" id="CAJNYT010002795">
    <property type="protein sequence ID" value="CAF3493098.1"/>
    <property type="molecule type" value="Genomic_DNA"/>
</dbReference>
<evidence type="ECO:0000313" key="3">
    <source>
        <dbReference type="EMBL" id="CAF3525424.1"/>
    </source>
</evidence>
<dbReference type="Proteomes" id="UP000663872">
    <property type="component" value="Unassembled WGS sequence"/>
</dbReference>
<evidence type="ECO:0000313" key="12">
    <source>
        <dbReference type="Proteomes" id="UP000663873"/>
    </source>
</evidence>
<dbReference type="Proteomes" id="UP000663851">
    <property type="component" value="Unassembled WGS sequence"/>
</dbReference>
<name>A0A818N9W0_9BILA</name>
<dbReference type="EMBL" id="CAJNXB010005046">
    <property type="protein sequence ID" value="CAF3403756.1"/>
    <property type="molecule type" value="Genomic_DNA"/>
</dbReference>
<protein>
    <submittedName>
        <fullName evidence="4">Uncharacterized protein</fullName>
    </submittedName>
</protein>
<dbReference type="AlphaFoldDB" id="A0A818N9W0"/>
<sequence>MINRDIRECVDLYVIDGGTDVETTYFTYIVRSLNLQGISEKAIKTPQNETTIITESEARTTSTKLDKIIAHDDLISQQIEPLREKNSDEHTK</sequence>
<evidence type="ECO:0000313" key="6">
    <source>
        <dbReference type="EMBL" id="CAF4113498.1"/>
    </source>
</evidence>
<dbReference type="EMBL" id="CAJOBO010000098">
    <property type="protein sequence ID" value="CAF4128213.1"/>
    <property type="molecule type" value="Genomic_DNA"/>
</dbReference>